<organism evidence="1">
    <name type="scientific">marine sediment metagenome</name>
    <dbReference type="NCBI Taxonomy" id="412755"/>
    <lineage>
        <taxon>unclassified sequences</taxon>
        <taxon>metagenomes</taxon>
        <taxon>ecological metagenomes</taxon>
    </lineage>
</organism>
<comment type="caution">
    <text evidence="1">The sequence shown here is derived from an EMBL/GenBank/DDBJ whole genome shotgun (WGS) entry which is preliminary data.</text>
</comment>
<name>X1E0M9_9ZZZZ</name>
<gene>
    <name evidence="1" type="ORF">S01H4_63005</name>
</gene>
<evidence type="ECO:0000313" key="1">
    <source>
        <dbReference type="EMBL" id="GAH10734.1"/>
    </source>
</evidence>
<dbReference type="Gene3D" id="3.40.140.10">
    <property type="entry name" value="Cytidine Deaminase, domain 2"/>
    <property type="match status" value="1"/>
</dbReference>
<protein>
    <submittedName>
        <fullName evidence="1">Uncharacterized protein</fullName>
    </submittedName>
</protein>
<dbReference type="AlphaFoldDB" id="X1E0M9"/>
<dbReference type="EMBL" id="BART01037757">
    <property type="protein sequence ID" value="GAH10734.1"/>
    <property type="molecule type" value="Genomic_DNA"/>
</dbReference>
<sequence>MSSLDKKHETGGFKVKIKADALIRMITHVLRFGNEALDESVEVMGVCIGEIDEINNSFSLYLDY</sequence>
<accession>X1E0M9</accession>
<reference evidence="1" key="1">
    <citation type="journal article" date="2014" name="Front. Microbiol.">
        <title>High frequency of phylogenetically diverse reductive dehalogenase-homologous genes in deep subseafloor sedimentary metagenomes.</title>
        <authorList>
            <person name="Kawai M."/>
            <person name="Futagami T."/>
            <person name="Toyoda A."/>
            <person name="Takaki Y."/>
            <person name="Nishi S."/>
            <person name="Hori S."/>
            <person name="Arai W."/>
            <person name="Tsubouchi T."/>
            <person name="Morono Y."/>
            <person name="Uchiyama I."/>
            <person name="Ito T."/>
            <person name="Fujiyama A."/>
            <person name="Inagaki F."/>
            <person name="Takami H."/>
        </authorList>
    </citation>
    <scope>NUCLEOTIDE SEQUENCE</scope>
    <source>
        <strain evidence="1">Expedition CK06-06</strain>
    </source>
</reference>
<proteinExistence type="predicted"/>